<dbReference type="Proteomes" id="UP000593943">
    <property type="component" value="Chromosome"/>
</dbReference>
<evidence type="ECO:0000313" key="4">
    <source>
        <dbReference type="EMBL" id="OZG69546.1"/>
    </source>
</evidence>
<feature type="domain" description="YDG" evidence="3">
    <location>
        <begin position="65"/>
        <end position="132"/>
    </location>
</feature>
<reference evidence="5 7" key="2">
    <citation type="submission" date="2020-10" db="EMBL/GenBank/DDBJ databases">
        <title>Genome sequencing of Bifidobacterium eulemuris_DSMZ_100216.</title>
        <authorList>
            <person name="Kim J."/>
        </authorList>
    </citation>
    <scope>NUCLEOTIDE SEQUENCE [LARGE SCALE GENOMIC DNA]</scope>
    <source>
        <strain evidence="5 7">DSM 100216</strain>
    </source>
</reference>
<feature type="compositionally biased region" description="Low complexity" evidence="1">
    <location>
        <begin position="564"/>
        <end position="587"/>
    </location>
</feature>
<keyword evidence="7" id="KW-1185">Reference proteome</keyword>
<dbReference type="KEGG" id="beu:BE0216_06155"/>
<protein>
    <recommendedName>
        <fullName evidence="3">YDG domain-containing protein</fullName>
    </recommendedName>
</protein>
<dbReference type="Pfam" id="PF18657">
    <property type="entry name" value="YDG"/>
    <property type="match status" value="2"/>
</dbReference>
<dbReference type="Proteomes" id="UP000216057">
    <property type="component" value="Unassembled WGS sequence"/>
</dbReference>
<feature type="compositionally biased region" description="Low complexity" evidence="1">
    <location>
        <begin position="516"/>
        <end position="527"/>
    </location>
</feature>
<evidence type="ECO:0000313" key="5">
    <source>
        <dbReference type="EMBL" id="QOL32092.1"/>
    </source>
</evidence>
<keyword evidence="2" id="KW-0812">Transmembrane</keyword>
<keyword evidence="2" id="KW-0472">Membrane</keyword>
<gene>
    <name evidence="5" type="ORF">BE0216_06155</name>
    <name evidence="4" type="ORF">BEUL_0138</name>
</gene>
<dbReference type="EMBL" id="CP062938">
    <property type="protein sequence ID" value="QOL32092.1"/>
    <property type="molecule type" value="Genomic_DNA"/>
</dbReference>
<feature type="region of interest" description="Disordered" evidence="1">
    <location>
        <begin position="502"/>
        <end position="587"/>
    </location>
</feature>
<evidence type="ECO:0000259" key="3">
    <source>
        <dbReference type="Pfam" id="PF18657"/>
    </source>
</evidence>
<organism evidence="4 6">
    <name type="scientific">Bifidobacterium eulemuris</name>
    <dbReference type="NCBI Taxonomy" id="1765219"/>
    <lineage>
        <taxon>Bacteria</taxon>
        <taxon>Bacillati</taxon>
        <taxon>Actinomycetota</taxon>
        <taxon>Actinomycetes</taxon>
        <taxon>Bifidobacteriales</taxon>
        <taxon>Bifidobacteriaceae</taxon>
        <taxon>Bifidobacterium</taxon>
    </lineage>
</organism>
<dbReference type="OrthoDB" id="1776524at2"/>
<proteinExistence type="predicted"/>
<accession>A0A261GFC5</accession>
<evidence type="ECO:0000256" key="1">
    <source>
        <dbReference type="SAM" id="MobiDB-lite"/>
    </source>
</evidence>
<dbReference type="RefSeq" id="WP_094635865.1">
    <property type="nucleotide sequence ID" value="NZ_CP062938.1"/>
</dbReference>
<keyword evidence="2" id="KW-1133">Transmembrane helix</keyword>
<feature type="transmembrane region" description="Helical" evidence="2">
    <location>
        <begin position="596"/>
        <end position="616"/>
    </location>
</feature>
<evidence type="ECO:0000313" key="6">
    <source>
        <dbReference type="Proteomes" id="UP000216057"/>
    </source>
</evidence>
<feature type="domain" description="YDG" evidence="3">
    <location>
        <begin position="240"/>
        <end position="320"/>
    </location>
</feature>
<dbReference type="EMBL" id="MWWZ01000002">
    <property type="protein sequence ID" value="OZG69546.1"/>
    <property type="molecule type" value="Genomic_DNA"/>
</dbReference>
<evidence type="ECO:0000313" key="7">
    <source>
        <dbReference type="Proteomes" id="UP000593943"/>
    </source>
</evidence>
<feature type="compositionally biased region" description="Low complexity" evidence="1">
    <location>
        <begin position="535"/>
        <end position="556"/>
    </location>
</feature>
<dbReference type="InterPro" id="IPR041248">
    <property type="entry name" value="YDG"/>
</dbReference>
<sequence>MTWNATGSASVNASTGAVTVEDVGTGSVTATVTASGNPNASVSATVTFDASPKKLYFGMMSPFVKASKTYDGTTVLSDDLVSSLNYTGVINDDDVIMRVHAELEDAEPGINNKTYTVTYLLSGADASKYVVGESGYTRNNGTVYKRNVLIEPAPQTITYGDPVNSGPQWVQVATGSNYDSLLDGDVIATATVSSTDTNAGNMRMITASGVTITRNGVNVTDAYYTVDASTTNNNLTILRRQLGAEGTAVASKVYDGTISASVSGYKLTNVAPRDEGKITLTASAAFADANVGTGKEVTVTYALQFGAGVRALNYTVAGTSQILSADITPRPITVTVADQNLVYGDAVAGGMDKITVTGNGLIEGDLVQTVTFDPTEGTMLDAGTYELNVADLRIVRDGIDVTANYAVTPVAGVLFVDKASQNAPDAVAATAETQYGKSDGSITGVSDAMEYRLVGGDVWSSVAADAEAVGGLAPGVYEVRVAGDANHYPSDSVTVVVAQGVEPAKPTSPDDDHTPGGDAPDTGGDASDAGDDTTDTGGDVPDVGGDASDAGSDTSVGAGGDMSVDTGGDTAADTKGTATGADVGGKATISRTGADISMWGLVCILLIVAAGAMLSIRRRNL</sequence>
<dbReference type="AlphaFoldDB" id="A0A261GFC5"/>
<reference evidence="4 6" key="1">
    <citation type="journal article" date="2017" name="BMC Genomics">
        <title>Comparative genomic and phylogenomic analyses of the Bifidobacteriaceae family.</title>
        <authorList>
            <person name="Lugli G.A."/>
            <person name="Milani C."/>
            <person name="Turroni F."/>
            <person name="Duranti S."/>
            <person name="Mancabelli L."/>
            <person name="Mangifesta M."/>
            <person name="Ferrario C."/>
            <person name="Modesto M."/>
            <person name="Mattarelli P."/>
            <person name="Jiri K."/>
            <person name="van Sinderen D."/>
            <person name="Ventura M."/>
        </authorList>
    </citation>
    <scope>NUCLEOTIDE SEQUENCE [LARGE SCALE GENOMIC DNA]</scope>
    <source>
        <strain evidence="4 6">DSM 100216</strain>
    </source>
</reference>
<evidence type="ECO:0000256" key="2">
    <source>
        <dbReference type="SAM" id="Phobius"/>
    </source>
</evidence>
<name>A0A261GFC5_9BIFI</name>